<evidence type="ECO:0000313" key="3">
    <source>
        <dbReference type="Proteomes" id="UP000053989"/>
    </source>
</evidence>
<accession>A0A0C3DBS8</accession>
<reference evidence="2 3" key="1">
    <citation type="submission" date="2014-04" db="EMBL/GenBank/DDBJ databases">
        <authorList>
            <consortium name="DOE Joint Genome Institute"/>
            <person name="Kuo A."/>
            <person name="Kohler A."/>
            <person name="Nagy L.G."/>
            <person name="Floudas D."/>
            <person name="Copeland A."/>
            <person name="Barry K.W."/>
            <person name="Cichocki N."/>
            <person name="Veneault-Fourrey C."/>
            <person name="LaButti K."/>
            <person name="Lindquist E.A."/>
            <person name="Lipzen A."/>
            <person name="Lundell T."/>
            <person name="Morin E."/>
            <person name="Murat C."/>
            <person name="Sun H."/>
            <person name="Tunlid A."/>
            <person name="Henrissat B."/>
            <person name="Grigoriev I.V."/>
            <person name="Hibbett D.S."/>
            <person name="Martin F."/>
            <person name="Nordberg H.P."/>
            <person name="Cantor M.N."/>
            <person name="Hua S.X."/>
        </authorList>
    </citation>
    <scope>NUCLEOTIDE SEQUENCE [LARGE SCALE GENOMIC DNA]</scope>
    <source>
        <strain evidence="2 3">Foug A</strain>
    </source>
</reference>
<protein>
    <submittedName>
        <fullName evidence="2">Uncharacterized protein</fullName>
    </submittedName>
</protein>
<sequence>MSKRVYWCVCRKYCKGIRKQVGSQCTWRCHFHEADDNEKSAIQLARCTDNFRAFIENTASAGPSVAENASALTPDSNQPKRACLLGRVSLDRSPPPLDQVDMHDDPPYSPDHSPPPLDQADVHDNPPYSPDHSPLPLDQVDMHDDPPYSPDRSPPPLDQVDMHDEQPDPPLHPLVDLDLDELTHWSAHMPKHTCSMSFIQHIRNASLDDRTGLIGDALNHLRNPPMEVLELDGPCDKLAIEIFMALEHSSEASYDKIRSSIQACFPDSQLPSFYQVKCLLADLTGVTSVIDHMCVNSCVAFVGPFSELDACPECNEPHFDEHHQTHANKRIPCASAEKMCYRVKKTQEVFDQLLKNDGLVDSYDDIFCGSAYINRVVDGTIQPEDTLLMISINSAQLFESKESNCWIYIWVILELSPDHRYKKKHILPGAIIPGPKKPKFIKSFLFPGLHHFSALQREGLTIWDSGHRREFISRLFLFLACADGPGLLTMSSLVGHQGKVGCRMWCPLKGRQKPGVLQYYPVLLKPNNYDVPGCTHADVNVYSIDSSTCMDYVQQLRYLLQARTQQEYETRRLATGIVGPSILLGLQPHLILGILECFSLEMMHLSGANMAALWLDLWWASIECASTDNKSDWVWAVLKPQERWEAHGRAVAACKPYLPGSFDVAPRDPSLHANSWYKATEYITWIYCLCPALLHGTLPRMYWRNFSSHLLGSSALATSWQNGNMNTRPSFVNGELIASILFAHASTYWTMEWTIGNLGQEICQPSDPFSNLAQQGIRCCQVNALKALVPTLDLTNEDSNPRASDDLSNGFVLLPKRDKRPIKTHACDAHAIAQYLGQAAPPTIARSEYTESTKPLQELHMARNIIANIGGMDRIAQAGLDVAPLAINEQYRFVDIALVTLYSQPHPYLLEESYGTLVSCTKLGEESLCAIDLTSIHSVIGMVPHHVNLLEGLEERFFLVQKMGIEFAHVGADPDDEDT</sequence>
<feature type="region of interest" description="Disordered" evidence="1">
    <location>
        <begin position="88"/>
        <end position="173"/>
    </location>
</feature>
<evidence type="ECO:0000313" key="2">
    <source>
        <dbReference type="EMBL" id="KIM53869.1"/>
    </source>
</evidence>
<reference evidence="3" key="2">
    <citation type="submission" date="2015-01" db="EMBL/GenBank/DDBJ databases">
        <title>Evolutionary Origins and Diversification of the Mycorrhizal Mutualists.</title>
        <authorList>
            <consortium name="DOE Joint Genome Institute"/>
            <consortium name="Mycorrhizal Genomics Consortium"/>
            <person name="Kohler A."/>
            <person name="Kuo A."/>
            <person name="Nagy L.G."/>
            <person name="Floudas D."/>
            <person name="Copeland A."/>
            <person name="Barry K.W."/>
            <person name="Cichocki N."/>
            <person name="Veneault-Fourrey C."/>
            <person name="LaButti K."/>
            <person name="Lindquist E.A."/>
            <person name="Lipzen A."/>
            <person name="Lundell T."/>
            <person name="Morin E."/>
            <person name="Murat C."/>
            <person name="Riley R."/>
            <person name="Ohm R."/>
            <person name="Sun H."/>
            <person name="Tunlid A."/>
            <person name="Henrissat B."/>
            <person name="Grigoriev I.V."/>
            <person name="Hibbett D.S."/>
            <person name="Martin F."/>
        </authorList>
    </citation>
    <scope>NUCLEOTIDE SEQUENCE [LARGE SCALE GENOMIC DNA]</scope>
    <source>
        <strain evidence="3">Foug A</strain>
    </source>
</reference>
<feature type="compositionally biased region" description="Pro residues" evidence="1">
    <location>
        <begin position="147"/>
        <end position="157"/>
    </location>
</feature>
<name>A0A0C3DBS8_9AGAM</name>
<feature type="compositionally biased region" description="Pro residues" evidence="1">
    <location>
        <begin position="107"/>
        <end position="117"/>
    </location>
</feature>
<dbReference type="OrthoDB" id="2669721at2759"/>
<gene>
    <name evidence="2" type="ORF">SCLCIDRAFT_31545</name>
</gene>
<dbReference type="AlphaFoldDB" id="A0A0C3DBS8"/>
<keyword evidence="3" id="KW-1185">Reference proteome</keyword>
<dbReference type="Proteomes" id="UP000053989">
    <property type="component" value="Unassembled WGS sequence"/>
</dbReference>
<organism evidence="2 3">
    <name type="scientific">Scleroderma citrinum Foug A</name>
    <dbReference type="NCBI Taxonomy" id="1036808"/>
    <lineage>
        <taxon>Eukaryota</taxon>
        <taxon>Fungi</taxon>
        <taxon>Dikarya</taxon>
        <taxon>Basidiomycota</taxon>
        <taxon>Agaricomycotina</taxon>
        <taxon>Agaricomycetes</taxon>
        <taxon>Agaricomycetidae</taxon>
        <taxon>Boletales</taxon>
        <taxon>Sclerodermatineae</taxon>
        <taxon>Sclerodermataceae</taxon>
        <taxon>Scleroderma</taxon>
    </lineage>
</organism>
<proteinExistence type="predicted"/>
<dbReference type="HOGENOM" id="CLU_007337_0_1_1"/>
<evidence type="ECO:0000256" key="1">
    <source>
        <dbReference type="SAM" id="MobiDB-lite"/>
    </source>
</evidence>
<dbReference type="EMBL" id="KN822168">
    <property type="protein sequence ID" value="KIM53869.1"/>
    <property type="molecule type" value="Genomic_DNA"/>
</dbReference>
<dbReference type="InParanoid" id="A0A0C3DBS8"/>